<dbReference type="InterPro" id="IPR001451">
    <property type="entry name" value="Hexapep"/>
</dbReference>
<dbReference type="Pfam" id="PF14602">
    <property type="entry name" value="Hexapep_2"/>
    <property type="match status" value="1"/>
</dbReference>
<comment type="caution">
    <text evidence="5">The sequence shown here is derived from an EMBL/GenBank/DDBJ whole genome shotgun (WGS) entry which is preliminary data.</text>
</comment>
<proteinExistence type="inferred from homology"/>
<protein>
    <submittedName>
        <fullName evidence="5">Acetyltransferase</fullName>
    </submittedName>
</protein>
<dbReference type="GO" id="GO:0016740">
    <property type="term" value="F:transferase activity"/>
    <property type="evidence" value="ECO:0007669"/>
    <property type="project" value="UniProtKB-KW"/>
</dbReference>
<feature type="binding site" evidence="3">
    <location>
        <position position="148"/>
    </location>
    <ligand>
        <name>acetyl-CoA</name>
        <dbReference type="ChEBI" id="CHEBI:57288"/>
    </ligand>
</feature>
<dbReference type="Proteomes" id="UP000254266">
    <property type="component" value="Unassembled WGS sequence"/>
</dbReference>
<evidence type="ECO:0000313" key="5">
    <source>
        <dbReference type="EMBL" id="RDH81545.1"/>
    </source>
</evidence>
<dbReference type="InterPro" id="IPR050179">
    <property type="entry name" value="Trans_hexapeptide_repeat"/>
</dbReference>
<dbReference type="AlphaFoldDB" id="A0A370D9F7"/>
<feature type="active site" description="Proton acceptor" evidence="2">
    <location>
        <position position="139"/>
    </location>
</feature>
<dbReference type="InterPro" id="IPR041561">
    <property type="entry name" value="PglD_N"/>
</dbReference>
<gene>
    <name evidence="5" type="ORF">DIZ80_15830</name>
</gene>
<dbReference type="PANTHER" id="PTHR43300">
    <property type="entry name" value="ACETYLTRANSFERASE"/>
    <property type="match status" value="1"/>
</dbReference>
<reference evidence="5 6" key="1">
    <citation type="journal article" date="2018" name="ISME J.">
        <title>Endosymbiont genomes yield clues of tubeworm success.</title>
        <authorList>
            <person name="Li Y."/>
            <person name="Liles M.R."/>
            <person name="Halanych K.M."/>
        </authorList>
    </citation>
    <scope>NUCLEOTIDE SEQUENCE [LARGE SCALE GENOMIC DNA]</scope>
    <source>
        <strain evidence="5">A1464</strain>
    </source>
</reference>
<keyword evidence="6" id="KW-1185">Reference proteome</keyword>
<dbReference type="InterPro" id="IPR011004">
    <property type="entry name" value="Trimer_LpxA-like_sf"/>
</dbReference>
<dbReference type="EMBL" id="QFXC01000013">
    <property type="protein sequence ID" value="RDH81545.1"/>
    <property type="molecule type" value="Genomic_DNA"/>
</dbReference>
<evidence type="ECO:0000256" key="2">
    <source>
        <dbReference type="PIRSR" id="PIRSR620019-1"/>
    </source>
</evidence>
<comment type="similarity">
    <text evidence="1">Belongs to the transferase hexapeptide repeat family.</text>
</comment>
<evidence type="ECO:0000256" key="1">
    <source>
        <dbReference type="ARBA" id="ARBA00007274"/>
    </source>
</evidence>
<name>A0A370D9F7_9GAMM</name>
<dbReference type="CDD" id="cd03360">
    <property type="entry name" value="LbH_AT_putative"/>
    <property type="match status" value="1"/>
</dbReference>
<accession>A0A370D9F7</accession>
<evidence type="ECO:0000256" key="3">
    <source>
        <dbReference type="PIRSR" id="PIRSR620019-2"/>
    </source>
</evidence>
<organism evidence="5 6">
    <name type="scientific">endosymbiont of Galathealinum brachiosum</name>
    <dbReference type="NCBI Taxonomy" id="2200906"/>
    <lineage>
        <taxon>Bacteria</taxon>
        <taxon>Pseudomonadati</taxon>
        <taxon>Pseudomonadota</taxon>
        <taxon>Gammaproteobacteria</taxon>
        <taxon>sulfur-oxidizing symbionts</taxon>
    </lineage>
</organism>
<evidence type="ECO:0000313" key="6">
    <source>
        <dbReference type="Proteomes" id="UP000254266"/>
    </source>
</evidence>
<dbReference type="InterPro" id="IPR020019">
    <property type="entry name" value="AcTrfase_PglD-like"/>
</dbReference>
<dbReference type="PANTHER" id="PTHR43300:SF7">
    <property type="entry name" value="UDP-N-ACETYLBACILLOSAMINE N-ACETYLTRANSFERASE"/>
    <property type="match status" value="1"/>
</dbReference>
<sequence>MKKIVLIGGGGHCKSCIDVIEQENLYEIVGILDKKELIGEKISGYQYIGTDDDIERLTKKGNEFLITVGQIKTVSIRKRINRILEVNNSSLANVVSPRAYVSRKAKIGRGTIIMHDALINAAVTIGDNCIINSKALIEHEVIIGDFCHISTCAAVNGGAKIGQGTFFGSNAVCKEGAEIGCDSFIKAGEVIKE</sequence>
<dbReference type="Gene3D" id="3.40.50.20">
    <property type="match status" value="1"/>
</dbReference>
<feature type="domain" description="PglD N-terminal" evidence="4">
    <location>
        <begin position="3"/>
        <end position="73"/>
    </location>
</feature>
<feature type="site" description="Increases basicity of active site His" evidence="2">
    <location>
        <position position="140"/>
    </location>
</feature>
<dbReference type="Pfam" id="PF17836">
    <property type="entry name" value="PglD_N"/>
    <property type="match status" value="1"/>
</dbReference>
<evidence type="ECO:0000259" key="4">
    <source>
        <dbReference type="Pfam" id="PF17836"/>
    </source>
</evidence>
<dbReference type="Gene3D" id="2.160.10.10">
    <property type="entry name" value="Hexapeptide repeat proteins"/>
    <property type="match status" value="1"/>
</dbReference>
<dbReference type="NCBIfam" id="TIGR03570">
    <property type="entry name" value="NeuD_NnaD"/>
    <property type="match status" value="1"/>
</dbReference>
<dbReference type="Pfam" id="PF00132">
    <property type="entry name" value="Hexapep"/>
    <property type="match status" value="1"/>
</dbReference>
<dbReference type="SUPFAM" id="SSF51161">
    <property type="entry name" value="Trimeric LpxA-like enzymes"/>
    <property type="match status" value="1"/>
</dbReference>
<feature type="binding site" evidence="3">
    <location>
        <position position="69"/>
    </location>
    <ligand>
        <name>substrate</name>
    </ligand>
</feature>